<dbReference type="InterPro" id="IPR015211">
    <property type="entry name" value="Peptidase_M1_C"/>
</dbReference>
<name>A0A507FK13_9FUNG</name>
<dbReference type="CDD" id="cd03250">
    <property type="entry name" value="ABCC_MRP_domain1"/>
    <property type="match status" value="1"/>
</dbReference>
<feature type="transmembrane region" description="Helical" evidence="19">
    <location>
        <begin position="1163"/>
        <end position="1190"/>
    </location>
</feature>
<dbReference type="InterPro" id="IPR023395">
    <property type="entry name" value="MCP_dom_sf"/>
</dbReference>
<keyword evidence="14 19" id="KW-1133">Transmembrane helix</keyword>
<dbReference type="CDD" id="cd03244">
    <property type="entry name" value="ABCC_MRP_domain2"/>
    <property type="match status" value="1"/>
</dbReference>
<protein>
    <submittedName>
        <fullName evidence="22">Leukotriene-A4 hydrolase</fullName>
    </submittedName>
</protein>
<dbReference type="InterPro" id="IPR016024">
    <property type="entry name" value="ARM-type_fold"/>
</dbReference>
<accession>A0A507FK13</accession>
<evidence type="ECO:0000256" key="4">
    <source>
        <dbReference type="ARBA" id="ARBA00010136"/>
    </source>
</evidence>
<keyword evidence="13" id="KW-0067">ATP-binding</keyword>
<dbReference type="CDD" id="cd09599">
    <property type="entry name" value="M1_LTA4H"/>
    <property type="match status" value="1"/>
</dbReference>
<dbReference type="Gene3D" id="1.50.40.10">
    <property type="entry name" value="Mitochondrial carrier domain"/>
    <property type="match status" value="1"/>
</dbReference>
<feature type="region of interest" description="Disordered" evidence="18">
    <location>
        <begin position="257"/>
        <end position="279"/>
    </location>
</feature>
<dbReference type="InterPro" id="IPR014782">
    <property type="entry name" value="Peptidase_M1_dom"/>
</dbReference>
<dbReference type="Pfam" id="PF00153">
    <property type="entry name" value="Mito_carr"/>
    <property type="match status" value="3"/>
</dbReference>
<evidence type="ECO:0000313" key="23">
    <source>
        <dbReference type="Proteomes" id="UP000320333"/>
    </source>
</evidence>
<feature type="domain" description="ABC transmembrane type-1" evidence="21">
    <location>
        <begin position="380"/>
        <end position="659"/>
    </location>
</feature>
<feature type="compositionally biased region" description="Polar residues" evidence="18">
    <location>
        <begin position="973"/>
        <end position="985"/>
    </location>
</feature>
<dbReference type="FunFam" id="1.20.1560.10:FF:000010">
    <property type="entry name" value="Multidrug resistance-associated ABC transporter"/>
    <property type="match status" value="1"/>
</dbReference>
<sequence length="2215" mass="244436">MAFLLGGIASALASVATTPLDTLKVRLQTAPPGTSVVTVAAQASLGELYSGLDAAVLRSLTLSVWFLFYVFFKYASARFAVYDRAVTLLSMYSSNTLLVRILSSVIGGAVGGAVGAPADLVNIRMQSQKGIYANAFDGLIRIGAEEGIAAYFIGIDITIIRAVLMTLGQLVTYDLAKEAILSFKVLQEGFGLHFAASLMGGLVATTLCAPADVVKSRIMAQSKDKPAYTGTGDAFSKIYQKEGLSAFFNGCTGTQAKPSARKGAPGTHNDQHHGGSFLGMTGAGPCPKADSSLLSKLVFQWMQPVFKKGYREPLTMNDLWDIPESLDAETLSDKFEKAWLAELALYKTTVKPDTKRIIDGAIMRSALWKLWKAEVFPLSFMFIFSQLCSVFSPFMQQFIIEFVQLRNTSLEQSLATGIGYAMGLFALQILGTLVSNHFQQTMMMKSMAVGTMVKTAIYRKSLKLAPQARQKFGSGQIINLVTTDTMRIQMFMMQAVFVFVLPITLFITIGFLIAAIGWAAVIGISLLLFAVPLQTWLFKKMKVIRAKQAPITDARVKKTTEILNGVRVIKLFNWETSFFRMVQEIRKGELVQVLTRSVYQALVMTQAQTIPALCTCLSFVVYGLMNPLSASKVFSSMSWFNQLRMPLWMLPNILNSWAEFNVALTRVESLLLANELDEGFAKELPQDSKYAVIVEGGEFSWNGPVYSDNLEAPPPPSRDSGGKKKSEKSDAAENKKSPKRASPAIIAPPSSSPASSSLLKNINFKIEKERLTVIVGPVGSGKSSLLNALIGEMQIVQGSISTQDSMAYAAQTAWIQNATVKDNIVFGAKFDKARYLQVLYNAALLPDLRILKDKDQTSIGERGINLSGGQKQRINIARLMYNDASIVLLDDPLSAVDAHVGRHLFEKCILENMKGRTRVLVTHQLHFVPQCDYVIFMKDGLIVEQGSYSDLMQAGGGFAEMMKAHGGGGGGHSDNSAPSAQETEQQSLDLEDAFKELQELTAPREDSADIMTKEDQAVGGVSSQVWWRYILACGGVAFCIEAVLLVGLNEGTTVINNLWLTWWTSNAFRWLTNTQYALIYVGLALLSSVATFAYGYFFAFTGTRASKVMHEKALERILDCPVYFFDTTPVGRIINRFSADIDALDNSVASNLRQLASTASTTVATFAVMIIALPVFAAAVVPAMIVYWFVQDIYRRTARELKRLSSTARSPLYNNFGETLTGVATIRAYRDQERFIWRNDVATNVSNSPQYYLNTAGNWLSIRLQLLGSILVAFAAILGITSNALSATLFGLCLTYSLSITQTLASMVQSFTQCEISMNSAERVEHYAYRVETEKDDAKTREPPKNWPVSGTIAFSNVTMRYAPKLPVVLDAVSFDVRDREKIGIVGRTGSGKSSLMQALFRIVQTEGSISVDGVDISTLALRSVRTALAIIPQDPVVFSGSFRTNMDPFGEHSDADLWDALERAGLKRKVESQDEKLDANVDAGGENLSVGERQLLCLARAMLKKPKILIMDEATANVDMETDSVIQKSLREEFRDTTILTIAHRLNTIMDYDRVLVLDHGKVAEFDSPRALVADESTIFHSLVMGTGETNAEMCFTAPFDPNSYSNAHEVIVTDVHLSLTTDFVQKILLGSVRHTCRVETDGADKLVLDTKNLVIESATVDGVAATFSLGESHACYGAPLSVPLRAGLKAGDNVEVEIKYRTIEGGCLAAQWLEPSQTVGKQHPYLFTQCQPIYARTLAPLPDSPFIKLKYTAEIKCPSHLRALMSAVPVEETIAGNVKTCKFTQQISIPSYLIALAVGNIEGRRVGPRSTVWSEPEVVEAAAWEFADTELFVKTGEEILTPYVWGVYDLLVLPASFPYGGMENPCLTFVTPSLLAGDRSLVDVVAHEIAHSWMGNLVTSASWEHFWLNEGFTMFVERRIVSRLHGEPARHFSALLGVKALQESVDHYEQSGTPEYTRLVQDLKNVDPDDAFSSVPYEKGYHLLHYLEGILGGIDVFDGFLKNHVETFSHKSITSFQFKDNLYAYFEKTYGQEKVDILNTVDWDTWFYSHGMPPVKNEFDETLANACKTLANRWTEFARSNATEHTFSASDITSFSTNQTNVFLETLQTAAGIEKFSVQVLDAMDSVYNLTKVRNCEIRSRWQELNLACGREEIFPEVVDLITTMGRMKYVRPLYRALRKCSPAGEKLARETFSKHKGFYHPICTAMVEKDLA</sequence>
<evidence type="ECO:0000259" key="20">
    <source>
        <dbReference type="PROSITE" id="PS50893"/>
    </source>
</evidence>
<dbReference type="GO" id="GO:0006508">
    <property type="term" value="P:proteolysis"/>
    <property type="evidence" value="ECO:0007669"/>
    <property type="project" value="UniProtKB-KW"/>
</dbReference>
<dbReference type="GO" id="GO:0000329">
    <property type="term" value="C:fungal-type vacuole membrane"/>
    <property type="evidence" value="ECO:0007669"/>
    <property type="project" value="UniProtKB-ARBA"/>
</dbReference>
<dbReference type="InterPro" id="IPR049980">
    <property type="entry name" value="LTA4H_cat"/>
</dbReference>
<dbReference type="Pfam" id="PF01433">
    <property type="entry name" value="Peptidase_M1"/>
    <property type="match status" value="1"/>
</dbReference>
<feature type="transmembrane region" description="Helical" evidence="19">
    <location>
        <begin position="373"/>
        <end position="394"/>
    </location>
</feature>
<feature type="domain" description="ABC transmembrane type-1" evidence="21">
    <location>
        <begin position="1042"/>
        <end position="1313"/>
    </location>
</feature>
<dbReference type="InterPro" id="IPR036640">
    <property type="entry name" value="ABC1_TM_sf"/>
</dbReference>
<keyword evidence="8" id="KW-0479">Metal-binding</keyword>
<dbReference type="InterPro" id="IPR018108">
    <property type="entry name" value="MCP_transmembrane"/>
</dbReference>
<dbReference type="InterPro" id="IPR027268">
    <property type="entry name" value="Peptidase_M4/M1_CTD_sf"/>
</dbReference>
<feature type="repeat" description="Solcar" evidence="17">
    <location>
        <begin position="188"/>
        <end position="275"/>
    </location>
</feature>
<keyword evidence="11 22" id="KW-0378">Hydrolase</keyword>
<dbReference type="PRINTS" id="PR00756">
    <property type="entry name" value="ALADIPTASE"/>
</dbReference>
<dbReference type="SUPFAM" id="SSF63737">
    <property type="entry name" value="Leukotriene A4 hydrolase N-terminal domain"/>
    <property type="match status" value="1"/>
</dbReference>
<dbReference type="SUPFAM" id="SSF52540">
    <property type="entry name" value="P-loop containing nucleoside triphosphate hydrolases"/>
    <property type="match status" value="2"/>
</dbReference>
<dbReference type="InterPro" id="IPR038502">
    <property type="entry name" value="M1_LTA-4_hydro/amino_C_sf"/>
</dbReference>
<dbReference type="Gene3D" id="3.40.50.300">
    <property type="entry name" value="P-loop containing nucleotide triphosphate hydrolases"/>
    <property type="match status" value="2"/>
</dbReference>
<dbReference type="EMBL" id="QEAP01000040">
    <property type="protein sequence ID" value="TPX76654.1"/>
    <property type="molecule type" value="Genomic_DNA"/>
</dbReference>
<dbReference type="InterPro" id="IPR042097">
    <property type="entry name" value="Aminopeptidase_N-like_N_sf"/>
</dbReference>
<dbReference type="PROSITE" id="PS00211">
    <property type="entry name" value="ABC_TRANSPORTER_1"/>
    <property type="match status" value="2"/>
</dbReference>
<dbReference type="GO" id="GO:0008270">
    <property type="term" value="F:zinc ion binding"/>
    <property type="evidence" value="ECO:0007669"/>
    <property type="project" value="InterPro"/>
</dbReference>
<dbReference type="GO" id="GO:0070006">
    <property type="term" value="F:metalloaminopeptidase activity"/>
    <property type="evidence" value="ECO:0007669"/>
    <property type="project" value="UniProtKB-ARBA"/>
</dbReference>
<dbReference type="SUPFAM" id="SSF48371">
    <property type="entry name" value="ARM repeat"/>
    <property type="match status" value="1"/>
</dbReference>
<evidence type="ECO:0000256" key="19">
    <source>
        <dbReference type="SAM" id="Phobius"/>
    </source>
</evidence>
<dbReference type="PANTHER" id="PTHR24223">
    <property type="entry name" value="ATP-BINDING CASSETTE SUB-FAMILY C"/>
    <property type="match status" value="1"/>
</dbReference>
<feature type="compositionally biased region" description="Basic and acidic residues" evidence="18">
    <location>
        <begin position="720"/>
        <end position="736"/>
    </location>
</feature>
<dbReference type="SUPFAM" id="SSF55486">
    <property type="entry name" value="Metalloproteases ('zincins'), catalytic domain"/>
    <property type="match status" value="1"/>
</dbReference>
<comment type="cofactor">
    <cofactor evidence="1">
        <name>Zn(2+)</name>
        <dbReference type="ChEBI" id="CHEBI:29105"/>
    </cofactor>
</comment>
<proteinExistence type="inferred from homology"/>
<dbReference type="SUPFAM" id="SSF90123">
    <property type="entry name" value="ABC transporter transmembrane region"/>
    <property type="match status" value="2"/>
</dbReference>
<keyword evidence="15" id="KW-0482">Metalloprotease</keyword>
<dbReference type="Gene3D" id="2.60.40.1730">
    <property type="entry name" value="tricorn interacting facor f3 domain"/>
    <property type="match status" value="1"/>
</dbReference>
<feature type="region of interest" description="Disordered" evidence="18">
    <location>
        <begin position="705"/>
        <end position="756"/>
    </location>
</feature>
<gene>
    <name evidence="22" type="primary">LAP2</name>
    <name evidence="22" type="ORF">CcCBS67573_g02062</name>
</gene>
<dbReference type="PROSITE" id="PS50893">
    <property type="entry name" value="ABC_TRANSPORTER_2"/>
    <property type="match status" value="2"/>
</dbReference>
<dbReference type="GO" id="GO:0005524">
    <property type="term" value="F:ATP binding"/>
    <property type="evidence" value="ECO:0007669"/>
    <property type="project" value="UniProtKB-KW"/>
</dbReference>
<dbReference type="FunFam" id="3.30.2010.30:FF:000001">
    <property type="entry name" value="Leukotriene A(4) hydrolase"/>
    <property type="match status" value="1"/>
</dbReference>
<evidence type="ECO:0000256" key="18">
    <source>
        <dbReference type="SAM" id="MobiDB-lite"/>
    </source>
</evidence>
<evidence type="ECO:0000259" key="21">
    <source>
        <dbReference type="PROSITE" id="PS50929"/>
    </source>
</evidence>
<evidence type="ECO:0000256" key="16">
    <source>
        <dbReference type="ARBA" id="ARBA00023136"/>
    </source>
</evidence>
<evidence type="ECO:0000256" key="15">
    <source>
        <dbReference type="ARBA" id="ARBA00023049"/>
    </source>
</evidence>
<feature type="transmembrane region" description="Helical" evidence="19">
    <location>
        <begin position="414"/>
        <end position="435"/>
    </location>
</feature>
<dbReference type="OrthoDB" id="6500128at2759"/>
<dbReference type="InterPro" id="IPR003593">
    <property type="entry name" value="AAA+_ATPase"/>
</dbReference>
<evidence type="ECO:0000256" key="5">
    <source>
        <dbReference type="ARBA" id="ARBA00022448"/>
    </source>
</evidence>
<evidence type="ECO:0000256" key="11">
    <source>
        <dbReference type="ARBA" id="ARBA00022801"/>
    </source>
</evidence>
<dbReference type="Gene3D" id="1.10.390.10">
    <property type="entry name" value="Neutral Protease Domain 2"/>
    <property type="match status" value="1"/>
</dbReference>
<keyword evidence="7 17" id="KW-0812">Transmembrane</keyword>
<dbReference type="SMART" id="SM01263">
    <property type="entry name" value="Leuk-A4-hydro_C"/>
    <property type="match status" value="1"/>
</dbReference>
<keyword evidence="9" id="KW-0677">Repeat</keyword>
<dbReference type="Pfam" id="PF00005">
    <property type="entry name" value="ABC_tran"/>
    <property type="match status" value="2"/>
</dbReference>
<dbReference type="Gene3D" id="1.20.1560.10">
    <property type="entry name" value="ABC transporter type 1, transmembrane domain"/>
    <property type="match status" value="2"/>
</dbReference>
<feature type="transmembrane region" description="Helical" evidence="19">
    <location>
        <begin position="1262"/>
        <end position="1280"/>
    </location>
</feature>
<dbReference type="GO" id="GO:0140359">
    <property type="term" value="F:ABC-type transporter activity"/>
    <property type="evidence" value="ECO:0007669"/>
    <property type="project" value="InterPro"/>
</dbReference>
<dbReference type="InterPro" id="IPR027417">
    <property type="entry name" value="P-loop_NTPase"/>
</dbReference>
<evidence type="ECO:0000256" key="7">
    <source>
        <dbReference type="ARBA" id="ARBA00022692"/>
    </source>
</evidence>
<dbReference type="Gene3D" id="1.25.40.320">
    <property type="entry name" value="Peptidase M1, leukotriene A4 hydrolase/aminopeptidase C-terminal domain"/>
    <property type="match status" value="1"/>
</dbReference>
<feature type="transmembrane region" description="Helical" evidence="19">
    <location>
        <begin position="519"/>
        <end position="538"/>
    </location>
</feature>
<comment type="subcellular location">
    <subcellularLocation>
        <location evidence="2">Vacuole membrane</location>
        <topology evidence="2">Multi-pass membrane protein</topology>
    </subcellularLocation>
</comment>
<feature type="domain" description="ABC transporter" evidence="20">
    <location>
        <begin position="1353"/>
        <end position="1586"/>
    </location>
</feature>
<dbReference type="InterPro" id="IPR050173">
    <property type="entry name" value="ABC_transporter_C-like"/>
</dbReference>
<dbReference type="FunFam" id="3.40.50.300:FF:000997">
    <property type="entry name" value="Multidrug resistance-associated protein 1"/>
    <property type="match status" value="1"/>
</dbReference>
<dbReference type="SMART" id="SM00382">
    <property type="entry name" value="AAA"/>
    <property type="match status" value="2"/>
</dbReference>
<evidence type="ECO:0000256" key="2">
    <source>
        <dbReference type="ARBA" id="ARBA00004128"/>
    </source>
</evidence>
<dbReference type="InterPro" id="IPR045357">
    <property type="entry name" value="Aminopeptidase_N-like_N"/>
</dbReference>
<organism evidence="22 23">
    <name type="scientific">Chytriomyces confervae</name>
    <dbReference type="NCBI Taxonomy" id="246404"/>
    <lineage>
        <taxon>Eukaryota</taxon>
        <taxon>Fungi</taxon>
        <taxon>Fungi incertae sedis</taxon>
        <taxon>Chytridiomycota</taxon>
        <taxon>Chytridiomycota incertae sedis</taxon>
        <taxon>Chytridiomycetes</taxon>
        <taxon>Chytridiales</taxon>
        <taxon>Chytriomycetaceae</taxon>
        <taxon>Chytriomyces</taxon>
    </lineage>
</organism>
<feature type="region of interest" description="Disordered" evidence="18">
    <location>
        <begin position="964"/>
        <end position="985"/>
    </location>
</feature>
<dbReference type="CDD" id="cd18597">
    <property type="entry name" value="ABC_6TM_YOR1_D1_like"/>
    <property type="match status" value="1"/>
</dbReference>
<keyword evidence="10" id="KW-0547">Nucleotide-binding</keyword>
<keyword evidence="23" id="KW-1185">Reference proteome</keyword>
<feature type="transmembrane region" description="Helical" evidence="19">
    <location>
        <begin position="495"/>
        <end position="513"/>
    </location>
</feature>
<dbReference type="FunFam" id="1.25.40.320:FF:000001">
    <property type="entry name" value="Leukotriene A(4) hydrolase"/>
    <property type="match status" value="1"/>
</dbReference>
<evidence type="ECO:0000256" key="17">
    <source>
        <dbReference type="PROSITE-ProRule" id="PRU00282"/>
    </source>
</evidence>
<dbReference type="SUPFAM" id="SSF103506">
    <property type="entry name" value="Mitochondrial carrier"/>
    <property type="match status" value="1"/>
</dbReference>
<comment type="similarity">
    <text evidence="4">Belongs to the peptidase M1 family.</text>
</comment>
<comment type="caution">
    <text evidence="22">The sequence shown here is derived from an EMBL/GenBank/DDBJ whole genome shotgun (WGS) entry which is preliminary data.</text>
</comment>
<dbReference type="InterPro" id="IPR003439">
    <property type="entry name" value="ABC_transporter-like_ATP-bd"/>
</dbReference>
<feature type="domain" description="ABC transporter" evidence="20">
    <location>
        <begin position="739"/>
        <end position="964"/>
    </location>
</feature>
<dbReference type="PROSITE" id="PS50929">
    <property type="entry name" value="ABC_TM1F"/>
    <property type="match status" value="2"/>
</dbReference>
<evidence type="ECO:0000256" key="8">
    <source>
        <dbReference type="ARBA" id="ARBA00022723"/>
    </source>
</evidence>
<dbReference type="Pfam" id="PF00664">
    <property type="entry name" value="ABC_membrane"/>
    <property type="match status" value="2"/>
</dbReference>
<dbReference type="Pfam" id="PF17900">
    <property type="entry name" value="Peptidase_M1_N"/>
    <property type="match status" value="1"/>
</dbReference>
<evidence type="ECO:0000256" key="10">
    <source>
        <dbReference type="ARBA" id="ARBA00022741"/>
    </source>
</evidence>
<feature type="compositionally biased region" description="Low complexity" evidence="18">
    <location>
        <begin position="741"/>
        <end position="756"/>
    </location>
</feature>
<keyword evidence="12" id="KW-0862">Zinc</keyword>
<reference evidence="22 23" key="1">
    <citation type="journal article" date="2019" name="Sci. Rep.">
        <title>Comparative genomics of chytrid fungi reveal insights into the obligate biotrophic and pathogenic lifestyle of Synchytrium endobioticum.</title>
        <authorList>
            <person name="van de Vossenberg B.T.L.H."/>
            <person name="Warris S."/>
            <person name="Nguyen H.D.T."/>
            <person name="van Gent-Pelzer M.P.E."/>
            <person name="Joly D.L."/>
            <person name="van de Geest H.C."/>
            <person name="Bonants P.J.M."/>
            <person name="Smith D.S."/>
            <person name="Levesque C.A."/>
            <person name="van der Lee T.A.J."/>
        </authorList>
    </citation>
    <scope>NUCLEOTIDE SEQUENCE [LARGE SCALE GENOMIC DNA]</scope>
    <source>
        <strain evidence="22 23">CBS 675.73</strain>
    </source>
</reference>
<dbReference type="CDD" id="cd18606">
    <property type="entry name" value="ABC_6TM_YOR1_D2_like"/>
    <property type="match status" value="1"/>
</dbReference>
<evidence type="ECO:0000256" key="9">
    <source>
        <dbReference type="ARBA" id="ARBA00022737"/>
    </source>
</evidence>
<evidence type="ECO:0000256" key="3">
    <source>
        <dbReference type="ARBA" id="ARBA00009726"/>
    </source>
</evidence>
<evidence type="ECO:0000256" key="1">
    <source>
        <dbReference type="ARBA" id="ARBA00001947"/>
    </source>
</evidence>
<evidence type="ECO:0000256" key="13">
    <source>
        <dbReference type="ARBA" id="ARBA00022840"/>
    </source>
</evidence>
<dbReference type="PROSITE" id="PS50920">
    <property type="entry name" value="SOLCAR"/>
    <property type="match status" value="3"/>
</dbReference>
<dbReference type="InterPro" id="IPR011527">
    <property type="entry name" value="ABC1_TM_dom"/>
</dbReference>
<dbReference type="FunFam" id="3.40.50.300:FF:000610">
    <property type="entry name" value="Multidrug resistance-associated ABC transporter"/>
    <property type="match status" value="1"/>
</dbReference>
<evidence type="ECO:0000256" key="12">
    <source>
        <dbReference type="ARBA" id="ARBA00022833"/>
    </source>
</evidence>
<dbReference type="GO" id="GO:0016887">
    <property type="term" value="F:ATP hydrolysis activity"/>
    <property type="evidence" value="ECO:0007669"/>
    <property type="project" value="InterPro"/>
</dbReference>
<feature type="transmembrane region" description="Helical" evidence="19">
    <location>
        <begin position="55"/>
        <end position="72"/>
    </location>
</feature>
<feature type="repeat" description="Solcar" evidence="17">
    <location>
        <begin position="95"/>
        <end position="179"/>
    </location>
</feature>
<dbReference type="Gene3D" id="3.30.2010.30">
    <property type="match status" value="1"/>
</dbReference>
<feature type="transmembrane region" description="Helical" evidence="19">
    <location>
        <begin position="190"/>
        <end position="214"/>
    </location>
</feature>
<dbReference type="PANTHER" id="PTHR24223:SF443">
    <property type="entry name" value="MULTIDRUG-RESISTANCE LIKE PROTEIN 1, ISOFORM I"/>
    <property type="match status" value="1"/>
</dbReference>
<keyword evidence="5" id="KW-0813">Transport</keyword>
<dbReference type="FunFam" id="1.10.390.10:FF:000003">
    <property type="entry name" value="Leukotriene A(4) hydrolase"/>
    <property type="match status" value="1"/>
</dbReference>
<keyword evidence="6" id="KW-0645">Protease</keyword>
<evidence type="ECO:0000256" key="14">
    <source>
        <dbReference type="ARBA" id="ARBA00022989"/>
    </source>
</evidence>
<feature type="transmembrane region" description="Helical" evidence="19">
    <location>
        <begin position="1029"/>
        <end position="1048"/>
    </location>
</feature>
<dbReference type="InterPro" id="IPR017871">
    <property type="entry name" value="ABC_transporter-like_CS"/>
</dbReference>
<dbReference type="STRING" id="246404.A0A507FK13"/>
<comment type="similarity">
    <text evidence="3">Belongs to the ABC transporter superfamily. ABCC family. Conjugate transporter (TC 3.A.1.208) subfamily.</text>
</comment>
<evidence type="ECO:0000256" key="6">
    <source>
        <dbReference type="ARBA" id="ARBA00022670"/>
    </source>
</evidence>
<dbReference type="InterPro" id="IPR001930">
    <property type="entry name" value="Peptidase_M1"/>
</dbReference>
<dbReference type="Proteomes" id="UP000320333">
    <property type="component" value="Unassembled WGS sequence"/>
</dbReference>
<feature type="repeat" description="Solcar" evidence="17">
    <location>
        <begin position="1"/>
        <end position="75"/>
    </location>
</feature>
<evidence type="ECO:0000313" key="22">
    <source>
        <dbReference type="EMBL" id="TPX76654.1"/>
    </source>
</evidence>
<feature type="transmembrane region" description="Helical" evidence="19">
    <location>
        <begin position="1077"/>
        <end position="1099"/>
    </location>
</feature>
<keyword evidence="16 17" id="KW-0472">Membrane</keyword>
<dbReference type="Pfam" id="PF09127">
    <property type="entry name" value="Leuk-A4-hydro_C"/>
    <property type="match status" value="1"/>
</dbReference>